<proteinExistence type="predicted"/>
<feature type="compositionally biased region" description="Pro residues" evidence="2">
    <location>
        <begin position="356"/>
        <end position="371"/>
    </location>
</feature>
<accession>A0ABV7Z7Y3</accession>
<feature type="region of interest" description="Disordered" evidence="2">
    <location>
        <begin position="339"/>
        <end position="371"/>
    </location>
</feature>
<reference evidence="6" key="1">
    <citation type="journal article" date="2019" name="Int. J. Syst. Evol. Microbiol.">
        <title>The Global Catalogue of Microorganisms (GCM) 10K type strain sequencing project: providing services to taxonomists for standard genome sequencing and annotation.</title>
        <authorList>
            <consortium name="The Broad Institute Genomics Platform"/>
            <consortium name="The Broad Institute Genome Sequencing Center for Infectious Disease"/>
            <person name="Wu L."/>
            <person name="Ma J."/>
        </authorList>
    </citation>
    <scope>NUCLEOTIDE SEQUENCE [LARGE SCALE GENOMIC DNA]</scope>
    <source>
        <strain evidence="6">CCTCC AB 2017081</strain>
    </source>
</reference>
<evidence type="ECO:0000256" key="2">
    <source>
        <dbReference type="SAM" id="MobiDB-lite"/>
    </source>
</evidence>
<keyword evidence="3" id="KW-0732">Signal</keyword>
<dbReference type="Proteomes" id="UP001595803">
    <property type="component" value="Unassembled WGS sequence"/>
</dbReference>
<feature type="compositionally biased region" description="Pro residues" evidence="2">
    <location>
        <begin position="36"/>
        <end position="45"/>
    </location>
</feature>
<dbReference type="RefSeq" id="WP_322472579.1">
    <property type="nucleotide sequence ID" value="NZ_JBHRZG010000010.1"/>
</dbReference>
<feature type="chain" id="PRO_5047381409" evidence="3">
    <location>
        <begin position="18"/>
        <end position="371"/>
    </location>
</feature>
<keyword evidence="1 5" id="KW-0413">Isomerase</keyword>
<dbReference type="PANTHER" id="PTHR47245:SF2">
    <property type="entry name" value="PEPTIDYL-PROLYL CIS-TRANS ISOMERASE HP_0175-RELATED"/>
    <property type="match status" value="1"/>
</dbReference>
<keyword evidence="1" id="KW-0697">Rotamase</keyword>
<keyword evidence="6" id="KW-1185">Reference proteome</keyword>
<protein>
    <submittedName>
        <fullName evidence="5">Peptidylprolyl isomerase</fullName>
    </submittedName>
</protein>
<evidence type="ECO:0000256" key="1">
    <source>
        <dbReference type="PROSITE-ProRule" id="PRU00278"/>
    </source>
</evidence>
<dbReference type="Pfam" id="PF13616">
    <property type="entry name" value="Rotamase_3"/>
    <property type="match status" value="1"/>
</dbReference>
<evidence type="ECO:0000313" key="6">
    <source>
        <dbReference type="Proteomes" id="UP001595803"/>
    </source>
</evidence>
<name>A0ABV7Z7Y3_9DEIO</name>
<dbReference type="InterPro" id="IPR050245">
    <property type="entry name" value="PrsA_foldase"/>
</dbReference>
<evidence type="ECO:0000313" key="5">
    <source>
        <dbReference type="EMBL" id="MFC3833134.1"/>
    </source>
</evidence>
<evidence type="ECO:0000259" key="4">
    <source>
        <dbReference type="PROSITE" id="PS50198"/>
    </source>
</evidence>
<dbReference type="GO" id="GO:0016853">
    <property type="term" value="F:isomerase activity"/>
    <property type="evidence" value="ECO:0007669"/>
    <property type="project" value="UniProtKB-KW"/>
</dbReference>
<evidence type="ECO:0000256" key="3">
    <source>
        <dbReference type="SAM" id="SignalP"/>
    </source>
</evidence>
<dbReference type="PROSITE" id="PS01096">
    <property type="entry name" value="PPIC_PPIASE_1"/>
    <property type="match status" value="1"/>
</dbReference>
<feature type="domain" description="PpiC" evidence="4">
    <location>
        <begin position="201"/>
        <end position="290"/>
    </location>
</feature>
<gene>
    <name evidence="5" type="ORF">ACFOSB_09720</name>
</gene>
<dbReference type="Gene3D" id="3.10.50.40">
    <property type="match status" value="1"/>
</dbReference>
<comment type="caution">
    <text evidence="5">The sequence shown here is derived from an EMBL/GenBank/DDBJ whole genome shotgun (WGS) entry which is preliminary data.</text>
</comment>
<dbReference type="InterPro" id="IPR023058">
    <property type="entry name" value="PPIase_PpiC_CS"/>
</dbReference>
<dbReference type="InterPro" id="IPR027304">
    <property type="entry name" value="Trigger_fact/SurA_dom_sf"/>
</dbReference>
<sequence>MKQLLLTIALLGGAAGAQTTPAPSTPATPPATTTPAPAPAAPAPAAPAKDPATLVGTVGTENVTLGEFERAFRLAAARVVNAQGIPFEDSYLTEFASARPEFLTQYLRDRATYQLARVNTTADPAALDQQVQDARADFESDQAFQDALNGTGYTGSDDLRVELERQAVVGAYLQTLQSRFTFGDAVVSGFYNLNKAKFAKAAEACAKHILVPTQAEAQTIVADLAAGADFAKVAADKSQDPGSAPQGGDLGCFGPGQMVETFDRATFTGKVGAVQTVQSQFGWHVLVVTKRTEAGVTPAADAAPLIREQLGREAAQRYLDTQIAKLKIESRPEVVTVAAPAPAPAAAPAPGTAPATPAPATPAEPATPPSN</sequence>
<dbReference type="InterPro" id="IPR000297">
    <property type="entry name" value="PPIase_PpiC"/>
</dbReference>
<dbReference type="InterPro" id="IPR046357">
    <property type="entry name" value="PPIase_dom_sf"/>
</dbReference>
<dbReference type="PANTHER" id="PTHR47245">
    <property type="entry name" value="PEPTIDYLPROLYL ISOMERASE"/>
    <property type="match status" value="1"/>
</dbReference>
<dbReference type="SUPFAM" id="SSF54534">
    <property type="entry name" value="FKBP-like"/>
    <property type="match status" value="1"/>
</dbReference>
<dbReference type="EMBL" id="JBHRZG010000010">
    <property type="protein sequence ID" value="MFC3833134.1"/>
    <property type="molecule type" value="Genomic_DNA"/>
</dbReference>
<feature type="signal peptide" evidence="3">
    <location>
        <begin position="1"/>
        <end position="17"/>
    </location>
</feature>
<dbReference type="SUPFAM" id="SSF109998">
    <property type="entry name" value="Triger factor/SurA peptide-binding domain-like"/>
    <property type="match status" value="1"/>
</dbReference>
<dbReference type="PROSITE" id="PS50198">
    <property type="entry name" value="PPIC_PPIASE_2"/>
    <property type="match status" value="1"/>
</dbReference>
<feature type="region of interest" description="Disordered" evidence="2">
    <location>
        <begin position="16"/>
        <end position="53"/>
    </location>
</feature>
<organism evidence="5 6">
    <name type="scientific">Deinococcus rufus</name>
    <dbReference type="NCBI Taxonomy" id="2136097"/>
    <lineage>
        <taxon>Bacteria</taxon>
        <taxon>Thermotogati</taxon>
        <taxon>Deinococcota</taxon>
        <taxon>Deinococci</taxon>
        <taxon>Deinococcales</taxon>
        <taxon>Deinococcaceae</taxon>
        <taxon>Deinococcus</taxon>
    </lineage>
</organism>